<dbReference type="Pfam" id="PF12900">
    <property type="entry name" value="Pyridox_ox_2"/>
    <property type="match status" value="1"/>
</dbReference>
<proteinExistence type="predicted"/>
<dbReference type="AlphaFoldDB" id="A0A3R8P4Q0"/>
<evidence type="ECO:0000256" key="1">
    <source>
        <dbReference type="SAM" id="MobiDB-lite"/>
    </source>
</evidence>
<name>A0A3R8P4Q0_9PSEU</name>
<comment type="caution">
    <text evidence="2">The sequence shown here is derived from an EMBL/GenBank/DDBJ whole genome shotgun (WGS) entry which is preliminary data.</text>
</comment>
<sequence length="237" mass="26273">MWHFGILPDWHFDDATRAGDAGDVTSQLSPTERSTVRRGAHRARTDRADLHATLDAGLVCHLALVVDGAPRVLPTGYGRRDDTLYLHGSTGARSLREADEVCVSVTLVDGVVYSRAMMHHSMNYRSAVIHGRVRRVEDPDERWEALRAITEHLAPGSWDYARHPNRKELAATTVLALDLGEASVKIRNADPGDDPEDVEANEVWAGVLPLHRTWGEPVPASDLVAELPVPEHVLRRR</sequence>
<reference evidence="2 3" key="1">
    <citation type="submission" date="2018-11" db="EMBL/GenBank/DDBJ databases">
        <title>Saccharopolyspora rhizosphaerae sp. nov., an actinomycete isolated from rhizosphere soil in Thailand.</title>
        <authorList>
            <person name="Intra B."/>
            <person name="Euanorasetr J."/>
            <person name="Take A."/>
            <person name="Inahashi Y."/>
            <person name="Mori M."/>
            <person name="Panbangred W."/>
            <person name="Matsumoto A."/>
        </authorList>
    </citation>
    <scope>NUCLEOTIDE SEQUENCE [LARGE SCALE GENOMIC DNA]</scope>
    <source>
        <strain evidence="2 3">H219</strain>
    </source>
</reference>
<dbReference type="PANTHER" id="PTHR34071">
    <property type="entry name" value="5-NITROIMIDAZOLE ANTIBIOTICS RESISTANCE PROTEIN, NIMA-FAMILY-RELATED PROTEIN-RELATED"/>
    <property type="match status" value="1"/>
</dbReference>
<dbReference type="Gene3D" id="2.30.110.10">
    <property type="entry name" value="Electron Transport, Fmn-binding Protein, Chain A"/>
    <property type="match status" value="1"/>
</dbReference>
<evidence type="ECO:0000313" key="2">
    <source>
        <dbReference type="EMBL" id="RRO16270.1"/>
    </source>
</evidence>
<dbReference type="Proteomes" id="UP000274515">
    <property type="component" value="Unassembled WGS sequence"/>
</dbReference>
<evidence type="ECO:0000313" key="3">
    <source>
        <dbReference type="Proteomes" id="UP000274515"/>
    </source>
</evidence>
<dbReference type="SUPFAM" id="SSF50475">
    <property type="entry name" value="FMN-binding split barrel"/>
    <property type="match status" value="1"/>
</dbReference>
<accession>A0A3R8P4Q0</accession>
<dbReference type="EMBL" id="RSAA01000014">
    <property type="protein sequence ID" value="RRO16270.1"/>
    <property type="molecule type" value="Genomic_DNA"/>
</dbReference>
<organism evidence="2 3">
    <name type="scientific">Saccharopolyspora rhizosphaerae</name>
    <dbReference type="NCBI Taxonomy" id="2492662"/>
    <lineage>
        <taxon>Bacteria</taxon>
        <taxon>Bacillati</taxon>
        <taxon>Actinomycetota</taxon>
        <taxon>Actinomycetes</taxon>
        <taxon>Pseudonocardiales</taxon>
        <taxon>Pseudonocardiaceae</taxon>
        <taxon>Saccharopolyspora</taxon>
    </lineage>
</organism>
<dbReference type="InterPro" id="IPR024747">
    <property type="entry name" value="Pyridox_Oxase-rel"/>
</dbReference>
<protein>
    <submittedName>
        <fullName evidence="2">Pyridoxamine 5'-phosphate oxidase family protein</fullName>
    </submittedName>
</protein>
<feature type="region of interest" description="Disordered" evidence="1">
    <location>
        <begin position="21"/>
        <end position="42"/>
    </location>
</feature>
<dbReference type="InterPro" id="IPR012349">
    <property type="entry name" value="Split_barrel_FMN-bd"/>
</dbReference>
<keyword evidence="3" id="KW-1185">Reference proteome</keyword>
<gene>
    <name evidence="2" type="ORF">EIL87_14610</name>
</gene>
<dbReference type="PANTHER" id="PTHR34071:SF2">
    <property type="entry name" value="FLAVIN-NUCLEOTIDE-BINDING PROTEIN"/>
    <property type="match status" value="1"/>
</dbReference>
<feature type="compositionally biased region" description="Polar residues" evidence="1">
    <location>
        <begin position="24"/>
        <end position="33"/>
    </location>
</feature>
<dbReference type="OrthoDB" id="116031at2"/>